<keyword evidence="4 5" id="KW-0472">Membrane</keyword>
<keyword evidence="7" id="KW-0378">Hydrolase</keyword>
<evidence type="ECO:0000313" key="7">
    <source>
        <dbReference type="EMBL" id="HHI97997.1"/>
    </source>
</evidence>
<keyword evidence="3 5" id="KW-1133">Transmembrane helix</keyword>
<feature type="transmembrane region" description="Helical" evidence="5">
    <location>
        <begin position="158"/>
        <end position="182"/>
    </location>
</feature>
<dbReference type="InterPro" id="IPR050925">
    <property type="entry name" value="Rhomboid_protease_S54"/>
</dbReference>
<sequence length="248" mass="28357">MIPIQDIVPRRTFPVVTVGLIIINTLVFLFELWLPEPWRESLIFHLGVVPARYTDPAFARFHATPLLTYIAPFTAMFLHGGWFHLLGNMWTLWIFGDNVEDRMGHRRFFLFYLTCGLAATVAHIWMHPDSRVPMIGASGAISGVLGAYYALFPFARIIVMVPIFFFPFFFEVPAILYIGFWYLMQLLSGTLSVVHGQVVGGVAWWAHVGGFVTGLVLHRLFCWGRRGCFRDEARPWGVPYALGEKFNR</sequence>
<evidence type="ECO:0000259" key="6">
    <source>
        <dbReference type="Pfam" id="PF01694"/>
    </source>
</evidence>
<dbReference type="PANTHER" id="PTHR43731:SF26">
    <property type="entry name" value="RHOMBOID-LIKE PROTEIN 10, CHLOROPLASTIC"/>
    <property type="match status" value="1"/>
</dbReference>
<feature type="transmembrane region" description="Helical" evidence="5">
    <location>
        <begin position="12"/>
        <end position="34"/>
    </location>
</feature>
<dbReference type="InterPro" id="IPR035952">
    <property type="entry name" value="Rhomboid-like_sf"/>
</dbReference>
<comment type="subcellular location">
    <subcellularLocation>
        <location evidence="1">Membrane</location>
        <topology evidence="1">Multi-pass membrane protein</topology>
    </subcellularLocation>
</comment>
<feature type="transmembrane region" description="Helical" evidence="5">
    <location>
        <begin position="132"/>
        <end position="151"/>
    </location>
</feature>
<proteinExistence type="predicted"/>
<evidence type="ECO:0000256" key="5">
    <source>
        <dbReference type="SAM" id="Phobius"/>
    </source>
</evidence>
<dbReference type="GO" id="GO:0016020">
    <property type="term" value="C:membrane"/>
    <property type="evidence" value="ECO:0007669"/>
    <property type="project" value="UniProtKB-SubCell"/>
</dbReference>
<dbReference type="Gene3D" id="1.20.1540.10">
    <property type="entry name" value="Rhomboid-like"/>
    <property type="match status" value="1"/>
</dbReference>
<dbReference type="SUPFAM" id="SSF144091">
    <property type="entry name" value="Rhomboid-like"/>
    <property type="match status" value="1"/>
</dbReference>
<evidence type="ECO:0000256" key="1">
    <source>
        <dbReference type="ARBA" id="ARBA00004141"/>
    </source>
</evidence>
<reference evidence="7" key="1">
    <citation type="journal article" date="2020" name="mSystems">
        <title>Genome- and Community-Level Interaction Insights into Carbon Utilization and Element Cycling Functions of Hydrothermarchaeota in Hydrothermal Sediment.</title>
        <authorList>
            <person name="Zhou Z."/>
            <person name="Liu Y."/>
            <person name="Xu W."/>
            <person name="Pan J."/>
            <person name="Luo Z.H."/>
            <person name="Li M."/>
        </authorList>
    </citation>
    <scope>NUCLEOTIDE SEQUENCE [LARGE SCALE GENOMIC DNA]</scope>
    <source>
        <strain evidence="7">HyVt-533</strain>
    </source>
</reference>
<protein>
    <submittedName>
        <fullName evidence="7">Rhomboid family intramembrane serine protease</fullName>
    </submittedName>
</protein>
<dbReference type="FunFam" id="1.20.1540.10:FF:000027">
    <property type="entry name" value="Rhomboid family intramembrane serine protease"/>
    <property type="match status" value="1"/>
</dbReference>
<dbReference type="GO" id="GO:0006508">
    <property type="term" value="P:proteolysis"/>
    <property type="evidence" value="ECO:0007669"/>
    <property type="project" value="UniProtKB-KW"/>
</dbReference>
<feature type="domain" description="Peptidase S54 rhomboid" evidence="6">
    <location>
        <begin position="73"/>
        <end position="222"/>
    </location>
</feature>
<feature type="transmembrane region" description="Helical" evidence="5">
    <location>
        <begin position="202"/>
        <end position="221"/>
    </location>
</feature>
<evidence type="ECO:0000256" key="4">
    <source>
        <dbReference type="ARBA" id="ARBA00023136"/>
    </source>
</evidence>
<keyword evidence="2 5" id="KW-0812">Transmembrane</keyword>
<feature type="transmembrane region" description="Helical" evidence="5">
    <location>
        <begin position="69"/>
        <end position="96"/>
    </location>
</feature>
<feature type="transmembrane region" description="Helical" evidence="5">
    <location>
        <begin position="108"/>
        <end position="126"/>
    </location>
</feature>
<comment type="caution">
    <text evidence="7">The sequence shown here is derived from an EMBL/GenBank/DDBJ whole genome shotgun (WGS) entry which is preliminary data.</text>
</comment>
<name>A0A7V5U3A1_9BACT</name>
<dbReference type="InterPro" id="IPR022764">
    <property type="entry name" value="Peptidase_S54_rhomboid_dom"/>
</dbReference>
<evidence type="ECO:0000256" key="2">
    <source>
        <dbReference type="ARBA" id="ARBA00022692"/>
    </source>
</evidence>
<evidence type="ECO:0000256" key="3">
    <source>
        <dbReference type="ARBA" id="ARBA00022989"/>
    </source>
</evidence>
<dbReference type="AlphaFoldDB" id="A0A7V5U3A1"/>
<gene>
    <name evidence="7" type="ORF">ENJ96_09130</name>
</gene>
<keyword evidence="7" id="KW-0645">Protease</keyword>
<dbReference type="EMBL" id="DROK01000271">
    <property type="protein sequence ID" value="HHI97997.1"/>
    <property type="molecule type" value="Genomic_DNA"/>
</dbReference>
<organism evidence="7">
    <name type="scientific">Thermodesulfatator atlanticus</name>
    <dbReference type="NCBI Taxonomy" id="501497"/>
    <lineage>
        <taxon>Bacteria</taxon>
        <taxon>Pseudomonadati</taxon>
        <taxon>Thermodesulfobacteriota</taxon>
        <taxon>Thermodesulfobacteria</taxon>
        <taxon>Thermodesulfobacteriales</taxon>
        <taxon>Thermodesulfatatoraceae</taxon>
        <taxon>Thermodesulfatator</taxon>
    </lineage>
</organism>
<dbReference type="Pfam" id="PF01694">
    <property type="entry name" value="Rhomboid"/>
    <property type="match status" value="1"/>
</dbReference>
<dbReference type="PANTHER" id="PTHR43731">
    <property type="entry name" value="RHOMBOID PROTEASE"/>
    <property type="match status" value="1"/>
</dbReference>
<dbReference type="GO" id="GO:0004252">
    <property type="term" value="F:serine-type endopeptidase activity"/>
    <property type="evidence" value="ECO:0007669"/>
    <property type="project" value="InterPro"/>
</dbReference>
<dbReference type="Proteomes" id="UP000886101">
    <property type="component" value="Unassembled WGS sequence"/>
</dbReference>
<accession>A0A7V5U3A1</accession>